<feature type="binding site" evidence="14">
    <location>
        <position position="244"/>
    </location>
    <ligand>
        <name>Zn(2+)</name>
        <dbReference type="ChEBI" id="CHEBI:29105"/>
        <label>2</label>
        <note>catalytic</note>
    </ligand>
</feature>
<feature type="binding site" evidence="14">
    <location>
        <position position="186"/>
    </location>
    <ligand>
        <name>Ca(2+)</name>
        <dbReference type="ChEBI" id="CHEBI:29108"/>
        <label>3</label>
    </ligand>
</feature>
<dbReference type="GO" id="GO:0008270">
    <property type="term" value="F:zinc ion binding"/>
    <property type="evidence" value="ECO:0007669"/>
    <property type="project" value="InterPro"/>
</dbReference>
<keyword evidence="2" id="KW-0645">Protease</keyword>
<gene>
    <name evidence="19" type="ORF">KOW79_004409</name>
</gene>
<feature type="binding site" evidence="14">
    <location>
        <position position="429"/>
    </location>
    <ligand>
        <name>Ca(2+)</name>
        <dbReference type="ChEBI" id="CHEBI:29108"/>
        <label>4</label>
    </ligand>
</feature>
<dbReference type="InterPro" id="IPR024079">
    <property type="entry name" value="MetalloPept_cat_dom_sf"/>
</dbReference>
<keyword evidence="4" id="KW-0732">Signal</keyword>
<feature type="binding site" evidence="14">
    <location>
        <position position="185"/>
    </location>
    <ligand>
        <name>Ca(2+)</name>
        <dbReference type="ChEBI" id="CHEBI:29108"/>
        <label>3</label>
    </ligand>
</feature>
<dbReference type="GO" id="GO:0004222">
    <property type="term" value="F:metalloendopeptidase activity"/>
    <property type="evidence" value="ECO:0007669"/>
    <property type="project" value="InterPro"/>
</dbReference>
<dbReference type="GO" id="GO:0030198">
    <property type="term" value="P:extracellular matrix organization"/>
    <property type="evidence" value="ECO:0007669"/>
    <property type="project" value="TreeGrafter"/>
</dbReference>
<feature type="modified residue" description="Phosphotyrosine; by PKDCC" evidence="15">
    <location>
        <position position="368"/>
    </location>
</feature>
<keyword evidence="17" id="KW-0472">Membrane</keyword>
<feature type="repeat" description="Hemopexin" evidence="16">
    <location>
        <begin position="285"/>
        <end position="332"/>
    </location>
</feature>
<accession>A0A9D3P0T3</accession>
<dbReference type="InterPro" id="IPR006026">
    <property type="entry name" value="Peptidase_Metallo"/>
</dbReference>
<evidence type="ECO:0000313" key="20">
    <source>
        <dbReference type="Proteomes" id="UP000824219"/>
    </source>
</evidence>
<dbReference type="InterPro" id="IPR036375">
    <property type="entry name" value="Hemopexin-like_dom_sf"/>
</dbReference>
<feature type="binding site" evidence="14">
    <location>
        <position position="208"/>
    </location>
    <ligand>
        <name>Ca(2+)</name>
        <dbReference type="ChEBI" id="CHEBI:29108"/>
        <label>3</label>
    </ligand>
</feature>
<keyword evidence="20" id="KW-1185">Reference proteome</keyword>
<dbReference type="PANTHER" id="PTHR10201:SF166">
    <property type="entry name" value="MATRIX METALLOPROTEINASE-19"/>
    <property type="match status" value="1"/>
</dbReference>
<dbReference type="InterPro" id="IPR036365">
    <property type="entry name" value="PGBD-like_sf"/>
</dbReference>
<feature type="active site" evidence="12">
    <location>
        <position position="227"/>
    </location>
</feature>
<dbReference type="GO" id="GO:0031012">
    <property type="term" value="C:extracellular matrix"/>
    <property type="evidence" value="ECO:0007669"/>
    <property type="project" value="InterPro"/>
</dbReference>
<dbReference type="FunFam" id="2.110.10.10:FF:000008">
    <property type="entry name" value="Matrix metallopeptidase 19"/>
    <property type="match status" value="1"/>
</dbReference>
<keyword evidence="3 13" id="KW-0479">Metal-binding</keyword>
<evidence type="ECO:0000256" key="12">
    <source>
        <dbReference type="PIRSR" id="PIRSR001191-1"/>
    </source>
</evidence>
<feature type="binding site" evidence="13">
    <location>
        <position position="236"/>
    </location>
    <ligand>
        <name>Zn(2+)</name>
        <dbReference type="ChEBI" id="CHEBI:29105"/>
        <label>2</label>
        <note>catalytic</note>
    </ligand>
</feature>
<dbReference type="PANTHER" id="PTHR10201">
    <property type="entry name" value="MATRIX METALLOPROTEINASE"/>
    <property type="match status" value="1"/>
</dbReference>
<dbReference type="PIRSF" id="PIRSF001191">
    <property type="entry name" value="Peptidase_M10A_matrix"/>
    <property type="match status" value="1"/>
</dbReference>
<dbReference type="OrthoDB" id="406838at2759"/>
<keyword evidence="9" id="KW-0482">Metalloprotease</keyword>
<feature type="binding site" evidence="14">
    <location>
        <position position="205"/>
    </location>
    <ligand>
        <name>Ca(2+)</name>
        <dbReference type="ChEBI" id="CHEBI:29108"/>
        <label>3</label>
    </ligand>
</feature>
<keyword evidence="6" id="KW-0378">Hydrolase</keyword>
<feature type="binding site" evidence="14">
    <location>
        <position position="339"/>
    </location>
    <ligand>
        <name>Ca(2+)</name>
        <dbReference type="ChEBI" id="CHEBI:29108"/>
        <label>5</label>
    </ligand>
</feature>
<feature type="domain" description="Peptidase metallopeptidase" evidence="18">
    <location>
        <begin position="115"/>
        <end position="271"/>
    </location>
</feature>
<feature type="binding site" evidence="14">
    <location>
        <position position="293"/>
    </location>
    <ligand>
        <name>Ca(2+)</name>
        <dbReference type="ChEBI" id="CHEBI:29108"/>
        <label>4</label>
    </ligand>
</feature>
<feature type="binding site" evidence="14">
    <location>
        <position position="168"/>
    </location>
    <ligand>
        <name>Ca(2+)</name>
        <dbReference type="ChEBI" id="CHEBI:29108"/>
        <label>2</label>
    </ligand>
</feature>
<evidence type="ECO:0000313" key="19">
    <source>
        <dbReference type="EMBL" id="KAG7332575.1"/>
    </source>
</evidence>
<reference evidence="19 20" key="1">
    <citation type="submission" date="2021-06" db="EMBL/GenBank/DDBJ databases">
        <title>Chromosome-level genome assembly of the red-tail catfish (Hemibagrus wyckioides).</title>
        <authorList>
            <person name="Shao F."/>
        </authorList>
    </citation>
    <scope>NUCLEOTIDE SEQUENCE [LARGE SCALE GENOMIC DNA]</scope>
    <source>
        <strain evidence="19">EC202008001</strain>
        <tissue evidence="19">Blood</tissue>
    </source>
</reference>
<dbReference type="InterPro" id="IPR021190">
    <property type="entry name" value="Pept_M10A"/>
</dbReference>
<feature type="transmembrane region" description="Helical" evidence="17">
    <location>
        <begin position="12"/>
        <end position="30"/>
    </location>
</feature>
<dbReference type="SUPFAM" id="SSF47090">
    <property type="entry name" value="PGBD-like"/>
    <property type="match status" value="1"/>
</dbReference>
<feature type="binding site" evidence="13">
    <location>
        <position position="230"/>
    </location>
    <ligand>
        <name>Zn(2+)</name>
        <dbReference type="ChEBI" id="CHEBI:29105"/>
        <label>2</label>
        <note>catalytic</note>
    </ligand>
</feature>
<dbReference type="CDD" id="cd04278">
    <property type="entry name" value="ZnMc_MMP"/>
    <property type="match status" value="1"/>
</dbReference>
<evidence type="ECO:0000256" key="8">
    <source>
        <dbReference type="ARBA" id="ARBA00022837"/>
    </source>
</evidence>
<dbReference type="AlphaFoldDB" id="A0A9D3P0T3"/>
<sequence length="473" mass="54045">MWRCHVLKMGQAVMVLMLIWMPLFTVSHLAELEQATRYLKRYGYLFTSLQEQEPQLEQITEALGIFQKVTDLPVTGRLDNATLAMMKKPRCGVEDHFNNKTLKYRILGDFLLFVVTGSWRKKKLTYRIYGFAPGLGTAQTRVSIKAAFKYWSDVTPLQFYEVTEGNADIKMSFHKRDNVCPVPFDGPGDVLAHAEGPESGIVHFDAEELWTEGQSYGANLRIVATHEIGHALGLDHSQYSSALMGPVYTGYRDNFQLHPDDIRGIQALYGKPEEQPPVTLDSTPPDPCTASLDAIMLGPLHKTFAFSGEYVWTISDDGYNTPIRINILWKELPGYLNAAVHSQRTGKSYFLKGDKVWRYSGFKLDHGYPKLLAIPPNIEAAFYFQSNKKLIFIKGFEYWQWDELGSPDELKQFPKPLSHLIPGLPSSPDAAFTWTNGHVYIFQGDQYWRLSPRHFIEKGYPLNMRERWMKCGH</sequence>
<dbReference type="CDD" id="cd00094">
    <property type="entry name" value="HX"/>
    <property type="match status" value="1"/>
</dbReference>
<dbReference type="InterPro" id="IPR001818">
    <property type="entry name" value="Pept_M10_metallopeptidase"/>
</dbReference>
<dbReference type="Pfam" id="PF01471">
    <property type="entry name" value="PG_binding_1"/>
    <property type="match status" value="1"/>
</dbReference>
<proteinExistence type="inferred from homology"/>
<keyword evidence="5" id="KW-0677">Repeat</keyword>
<dbReference type="GO" id="GO:0005615">
    <property type="term" value="C:extracellular space"/>
    <property type="evidence" value="ECO:0007669"/>
    <property type="project" value="TreeGrafter"/>
</dbReference>
<evidence type="ECO:0000256" key="5">
    <source>
        <dbReference type="ARBA" id="ARBA00022737"/>
    </source>
</evidence>
<evidence type="ECO:0000259" key="18">
    <source>
        <dbReference type="SMART" id="SM00235"/>
    </source>
</evidence>
<dbReference type="GO" id="GO:0030574">
    <property type="term" value="P:collagen catabolic process"/>
    <property type="evidence" value="ECO:0007669"/>
    <property type="project" value="TreeGrafter"/>
</dbReference>
<dbReference type="SUPFAM" id="SSF55486">
    <property type="entry name" value="Metalloproteases ('zincins'), catalytic domain"/>
    <property type="match status" value="1"/>
</dbReference>
<evidence type="ECO:0000256" key="3">
    <source>
        <dbReference type="ARBA" id="ARBA00022723"/>
    </source>
</evidence>
<dbReference type="SUPFAM" id="SSF50923">
    <property type="entry name" value="Hemopexin-like domain"/>
    <property type="match status" value="1"/>
</dbReference>
<keyword evidence="17" id="KW-0812">Transmembrane</keyword>
<comment type="caution">
    <text evidence="19">The sequence shown here is derived from an EMBL/GenBank/DDBJ whole genome shotgun (WGS) entry which is preliminary data.</text>
</comment>
<name>A0A9D3P0T3_9TELE</name>
<comment type="similarity">
    <text evidence="1">Belongs to the peptidase M10A family.</text>
</comment>
<dbReference type="PRINTS" id="PR00138">
    <property type="entry name" value="MATRIXIN"/>
</dbReference>
<dbReference type="EMBL" id="JAHKSW010000005">
    <property type="protein sequence ID" value="KAG7332575.1"/>
    <property type="molecule type" value="Genomic_DNA"/>
</dbReference>
<dbReference type="InterPro" id="IPR000585">
    <property type="entry name" value="Hemopexin-like_dom"/>
</dbReference>
<evidence type="ECO:0000256" key="11">
    <source>
        <dbReference type="ARBA" id="ARBA00023157"/>
    </source>
</evidence>
<feature type="binding site" evidence="13">
    <location>
        <position position="226"/>
    </location>
    <ligand>
        <name>Zn(2+)</name>
        <dbReference type="ChEBI" id="CHEBI:29105"/>
        <label>2</label>
        <note>catalytic</note>
    </ligand>
</feature>
<evidence type="ECO:0000256" key="14">
    <source>
        <dbReference type="PIRSR" id="PIRSR621190-2"/>
    </source>
</evidence>
<feature type="binding site" evidence="14">
    <location>
        <position position="208"/>
    </location>
    <ligand>
        <name>Ca(2+)</name>
        <dbReference type="ChEBI" id="CHEBI:29108"/>
        <label>1</label>
    </ligand>
</feature>
<organism evidence="19 20">
    <name type="scientific">Hemibagrus wyckioides</name>
    <dbReference type="NCBI Taxonomy" id="337641"/>
    <lineage>
        <taxon>Eukaryota</taxon>
        <taxon>Metazoa</taxon>
        <taxon>Chordata</taxon>
        <taxon>Craniata</taxon>
        <taxon>Vertebrata</taxon>
        <taxon>Euteleostomi</taxon>
        <taxon>Actinopterygii</taxon>
        <taxon>Neopterygii</taxon>
        <taxon>Teleostei</taxon>
        <taxon>Ostariophysi</taxon>
        <taxon>Siluriformes</taxon>
        <taxon>Bagridae</taxon>
        <taxon>Hemibagrus</taxon>
    </lineage>
</organism>
<keyword evidence="7 13" id="KW-0862">Zinc</keyword>
<protein>
    <recommendedName>
        <fullName evidence="18">Peptidase metallopeptidase domain-containing protein</fullName>
    </recommendedName>
</protein>
<feature type="binding site" evidence="14">
    <location>
        <position position="203"/>
    </location>
    <ligand>
        <name>Zn(2+)</name>
        <dbReference type="ChEBI" id="CHEBI:29105"/>
        <label>1</label>
    </ligand>
</feature>
<dbReference type="PROSITE" id="PS00024">
    <property type="entry name" value="HEMOPEXIN"/>
    <property type="match status" value="1"/>
</dbReference>
<dbReference type="Pfam" id="PF00045">
    <property type="entry name" value="Hemopexin"/>
    <property type="match status" value="2"/>
</dbReference>
<dbReference type="InterPro" id="IPR002477">
    <property type="entry name" value="Peptidoglycan-bd-like"/>
</dbReference>
<keyword evidence="8 14" id="KW-0106">Calcium</keyword>
<evidence type="ECO:0000256" key="16">
    <source>
        <dbReference type="PROSITE-ProRule" id="PRU01011"/>
    </source>
</evidence>
<dbReference type="InterPro" id="IPR018487">
    <property type="entry name" value="Hemopexin-like_repeat"/>
</dbReference>
<dbReference type="FunFam" id="3.40.390.10:FF:000091">
    <property type="entry name" value="Matrix metalloproteinase-16-like Protein"/>
    <property type="match status" value="1"/>
</dbReference>
<evidence type="ECO:0000256" key="13">
    <source>
        <dbReference type="PIRSR" id="PIRSR001191-2"/>
    </source>
</evidence>
<dbReference type="InterPro" id="IPR033739">
    <property type="entry name" value="M10A_MMP"/>
</dbReference>
<dbReference type="Pfam" id="PF00413">
    <property type="entry name" value="Peptidase_M10"/>
    <property type="match status" value="1"/>
</dbReference>
<evidence type="ECO:0000256" key="2">
    <source>
        <dbReference type="ARBA" id="ARBA00022670"/>
    </source>
</evidence>
<keyword evidence="17" id="KW-1133">Transmembrane helix</keyword>
<dbReference type="InterPro" id="IPR018486">
    <property type="entry name" value="Hemopexin_CS"/>
</dbReference>
<comment type="cofactor">
    <cofactor evidence="14">
        <name>Zn(2+)</name>
        <dbReference type="ChEBI" id="CHEBI:29105"/>
    </cofactor>
    <text evidence="14">Binds 2 Zn(2+) ions per subunit.</text>
</comment>
<dbReference type="GO" id="GO:0006508">
    <property type="term" value="P:proteolysis"/>
    <property type="evidence" value="ECO:0007669"/>
    <property type="project" value="UniProtKB-KW"/>
</dbReference>
<feature type="repeat" description="Hemopexin" evidence="16">
    <location>
        <begin position="425"/>
        <end position="471"/>
    </location>
</feature>
<feature type="binding site" evidence="14">
    <location>
        <position position="295"/>
    </location>
    <ligand>
        <name>Ca(2+)</name>
        <dbReference type="ChEBI" id="CHEBI:29108"/>
        <label>5</label>
    </ligand>
</feature>
<feature type="binding site" description="in inhibited form" evidence="14">
    <location>
        <position position="91"/>
    </location>
    <ligand>
        <name>Zn(2+)</name>
        <dbReference type="ChEBI" id="CHEBI:29105"/>
        <label>2</label>
        <note>catalytic</note>
    </ligand>
</feature>
<dbReference type="PROSITE" id="PS51642">
    <property type="entry name" value="HEMOPEXIN_2"/>
    <property type="match status" value="4"/>
</dbReference>
<evidence type="ECO:0000256" key="7">
    <source>
        <dbReference type="ARBA" id="ARBA00022833"/>
    </source>
</evidence>
<dbReference type="SMART" id="SM00235">
    <property type="entry name" value="ZnMc"/>
    <property type="match status" value="1"/>
</dbReference>
<comment type="cofactor">
    <cofactor evidence="14">
        <name>Ca(2+)</name>
        <dbReference type="ChEBI" id="CHEBI:29108"/>
    </cofactor>
    <text evidence="14">Can bind about 5 Ca(2+) ions per subunit.</text>
</comment>
<dbReference type="Proteomes" id="UP000824219">
    <property type="component" value="Linkage Group LG05"/>
</dbReference>
<dbReference type="Gene3D" id="3.40.390.10">
    <property type="entry name" value="Collagenase (Catalytic Domain)"/>
    <property type="match status" value="1"/>
</dbReference>
<evidence type="ECO:0000256" key="17">
    <source>
        <dbReference type="SAM" id="Phobius"/>
    </source>
</evidence>
<evidence type="ECO:0000256" key="15">
    <source>
        <dbReference type="PIRSR" id="PIRSR621190-4"/>
    </source>
</evidence>
<feature type="binding site" evidence="14">
    <location>
        <position position="193"/>
    </location>
    <ligand>
        <name>Zn(2+)</name>
        <dbReference type="ChEBI" id="CHEBI:29105"/>
        <label>1</label>
    </ligand>
</feature>
<keyword evidence="10" id="KW-0865">Zymogen</keyword>
<feature type="repeat" description="Hemopexin" evidence="16">
    <location>
        <begin position="333"/>
        <end position="371"/>
    </location>
</feature>
<dbReference type="SMART" id="SM00120">
    <property type="entry name" value="HX"/>
    <property type="match status" value="4"/>
</dbReference>
<evidence type="ECO:0000256" key="9">
    <source>
        <dbReference type="ARBA" id="ARBA00023049"/>
    </source>
</evidence>
<evidence type="ECO:0000256" key="1">
    <source>
        <dbReference type="ARBA" id="ARBA00010370"/>
    </source>
</evidence>
<dbReference type="Gene3D" id="2.110.10.10">
    <property type="entry name" value="Hemopexin-like domain"/>
    <property type="match status" value="2"/>
</dbReference>
<evidence type="ECO:0000256" key="4">
    <source>
        <dbReference type="ARBA" id="ARBA00022729"/>
    </source>
</evidence>
<feature type="binding site" evidence="14">
    <location>
        <position position="381"/>
    </location>
    <ligand>
        <name>Ca(2+)</name>
        <dbReference type="ChEBI" id="CHEBI:29108"/>
        <label>5</label>
    </ligand>
</feature>
<evidence type="ECO:0000256" key="10">
    <source>
        <dbReference type="ARBA" id="ARBA00023145"/>
    </source>
</evidence>
<evidence type="ECO:0000256" key="6">
    <source>
        <dbReference type="ARBA" id="ARBA00022801"/>
    </source>
</evidence>
<feature type="repeat" description="Hemopexin" evidence="16">
    <location>
        <begin position="375"/>
        <end position="424"/>
    </location>
</feature>
<keyword evidence="11" id="KW-1015">Disulfide bond</keyword>